<feature type="domain" description="Penicillin binding protein A dimerisation" evidence="3">
    <location>
        <begin position="56"/>
        <end position="118"/>
    </location>
</feature>
<dbReference type="PANTHER" id="PTHR30627:SF24">
    <property type="entry name" value="PENICILLIN-BINDING PROTEIN 4B"/>
    <property type="match status" value="1"/>
</dbReference>
<dbReference type="PANTHER" id="PTHR30627">
    <property type="entry name" value="PEPTIDOGLYCAN D,D-TRANSPEPTIDASE"/>
    <property type="match status" value="1"/>
</dbReference>
<dbReference type="Pfam" id="PF00905">
    <property type="entry name" value="Transpeptidase"/>
    <property type="match status" value="1"/>
</dbReference>
<keyword evidence="1" id="KW-1133">Transmembrane helix</keyword>
<sequence length="477" mass="50540">MKNDTEKSTRKIMIVYLVILLALISYIVYFTVVCGPKIAAMDSNTRGAASQNTILRGTIYDSQGNALTISKKTSTLDQTISYPYGDIYSNVVGYCSSAYGKTGLEKTYNNQLTTYQSGKGILRYFNIVKSFKERSTPKVGNSVYTTLDTNLQKVAYEGLSHYTAGAVVAINAKTGAILASVSYPSFDPNDLSGAMAKAIQSGVTPFLSDRATQWLYAPGSTFKVITLASGLENISGLAYRTFDDTGKVTIGDYTLPNENGVAYGKIGINKALSVSSNVVFGGIIAEELGNAKLKATAESFGFNEDIPTVGFSLKQSSFPTLSSYELGNIAQSGIGQGSVQATPTQMALVAATVANDGIMMRPYLVSKIVDSEGNVVDETKVQQYRQVLSASDDSVIKNAMAYVVSQRVQSGTWSYFNGINNVGAKTGTAQTGSGEPNSWWMGYAGDLAVAVVVEGAGNVDGASAKIAASVIKAYSGQ</sequence>
<dbReference type="SUPFAM" id="SSF56601">
    <property type="entry name" value="beta-lactamase/transpeptidase-like"/>
    <property type="match status" value="1"/>
</dbReference>
<evidence type="ECO:0000313" key="5">
    <source>
        <dbReference type="Proteomes" id="UP000095488"/>
    </source>
</evidence>
<proteinExistence type="predicted"/>
<dbReference type="Pfam" id="PF21922">
    <property type="entry name" value="PBP_dimer_2"/>
    <property type="match status" value="1"/>
</dbReference>
<dbReference type="RefSeq" id="WP_055259878.1">
    <property type="nucleotide sequence ID" value="NZ_CABIXL010000006.1"/>
</dbReference>
<evidence type="ECO:0000313" key="4">
    <source>
        <dbReference type="EMBL" id="CUO10765.1"/>
    </source>
</evidence>
<keyword evidence="1" id="KW-0812">Transmembrane</keyword>
<dbReference type="InterPro" id="IPR050515">
    <property type="entry name" value="Beta-lactam/transpept"/>
</dbReference>
<feature type="domain" description="Penicillin-binding protein transpeptidase" evidence="2">
    <location>
        <begin position="165"/>
        <end position="472"/>
    </location>
</feature>
<reference evidence="4 5" key="1">
    <citation type="submission" date="2015-09" db="EMBL/GenBank/DDBJ databases">
        <authorList>
            <consortium name="Pathogen Informatics"/>
            <person name="Wu L."/>
            <person name="Ma J."/>
        </authorList>
    </citation>
    <scope>NUCLEOTIDE SEQUENCE [LARGE SCALE GENOMIC DNA]</scope>
    <source>
        <strain evidence="4 5">2789STDY5834858</strain>
    </source>
</reference>
<keyword evidence="1" id="KW-0472">Membrane</keyword>
<dbReference type="EMBL" id="CYZR01000006">
    <property type="protein sequence ID" value="CUO10765.1"/>
    <property type="molecule type" value="Genomic_DNA"/>
</dbReference>
<evidence type="ECO:0000259" key="2">
    <source>
        <dbReference type="Pfam" id="PF00905"/>
    </source>
</evidence>
<evidence type="ECO:0000256" key="1">
    <source>
        <dbReference type="SAM" id="Phobius"/>
    </source>
</evidence>
<name>A0ABP2ARU7_SARVE</name>
<dbReference type="Gene3D" id="3.40.710.10">
    <property type="entry name" value="DD-peptidase/beta-lactamase superfamily"/>
    <property type="match status" value="1"/>
</dbReference>
<protein>
    <submittedName>
        <fullName evidence="4">Penicillin-binding protein A</fullName>
    </submittedName>
</protein>
<evidence type="ECO:0000259" key="3">
    <source>
        <dbReference type="Pfam" id="PF21922"/>
    </source>
</evidence>
<dbReference type="Proteomes" id="UP000095488">
    <property type="component" value="Unassembled WGS sequence"/>
</dbReference>
<accession>A0ABP2ARU7</accession>
<feature type="transmembrane region" description="Helical" evidence="1">
    <location>
        <begin position="12"/>
        <end position="32"/>
    </location>
</feature>
<keyword evidence="5" id="KW-1185">Reference proteome</keyword>
<dbReference type="Gene3D" id="3.90.1310.10">
    <property type="entry name" value="Penicillin-binding protein 2a (Domain 2)"/>
    <property type="match status" value="1"/>
</dbReference>
<dbReference type="InterPro" id="IPR012338">
    <property type="entry name" value="Beta-lactam/transpept-like"/>
</dbReference>
<gene>
    <name evidence="4" type="primary">pbpA_2</name>
    <name evidence="4" type="ORF">ERS852473_01925</name>
</gene>
<dbReference type="InterPro" id="IPR001460">
    <property type="entry name" value="PCN-bd_Tpept"/>
</dbReference>
<organism evidence="4 5">
    <name type="scientific">Sarcina ventriculi</name>
    <name type="common">Clostridium ventriculi</name>
    <dbReference type="NCBI Taxonomy" id="1267"/>
    <lineage>
        <taxon>Bacteria</taxon>
        <taxon>Bacillati</taxon>
        <taxon>Bacillota</taxon>
        <taxon>Clostridia</taxon>
        <taxon>Eubacteriales</taxon>
        <taxon>Clostridiaceae</taxon>
        <taxon>Sarcina</taxon>
    </lineage>
</organism>
<dbReference type="InterPro" id="IPR054120">
    <property type="entry name" value="PBPA_dimer"/>
</dbReference>
<comment type="caution">
    <text evidence="4">The sequence shown here is derived from an EMBL/GenBank/DDBJ whole genome shotgun (WGS) entry which is preliminary data.</text>
</comment>